<dbReference type="AlphaFoldDB" id="A0A0F9MQ08"/>
<evidence type="ECO:0000256" key="3">
    <source>
        <dbReference type="ARBA" id="ARBA00023163"/>
    </source>
</evidence>
<feature type="domain" description="GntR C-terminal" evidence="4">
    <location>
        <begin position="2"/>
        <end position="79"/>
    </location>
</feature>
<name>A0A0F9MQ08_9ZZZZ</name>
<evidence type="ECO:0000259" key="4">
    <source>
        <dbReference type="Pfam" id="PF07729"/>
    </source>
</evidence>
<dbReference type="EMBL" id="LAZR01008424">
    <property type="protein sequence ID" value="KKM78855.1"/>
    <property type="molecule type" value="Genomic_DNA"/>
</dbReference>
<keyword evidence="3" id="KW-0804">Transcription</keyword>
<evidence type="ECO:0000256" key="2">
    <source>
        <dbReference type="ARBA" id="ARBA00023125"/>
    </source>
</evidence>
<dbReference type="Gene3D" id="1.20.120.530">
    <property type="entry name" value="GntR ligand-binding domain-like"/>
    <property type="match status" value="1"/>
</dbReference>
<comment type="caution">
    <text evidence="5">The sequence shown here is derived from an EMBL/GenBank/DDBJ whole genome shotgun (WGS) entry which is preliminary data.</text>
</comment>
<keyword evidence="2" id="KW-0238">DNA-binding</keyword>
<gene>
    <name evidence="5" type="ORF">LCGC14_1355800</name>
</gene>
<dbReference type="InterPro" id="IPR011711">
    <property type="entry name" value="GntR_C"/>
</dbReference>
<sequence length="80" mass="9791">INADIHIYVWEFLKNEFLRTTIRQAFDKFLHSHRHILYMQWTRNDSSLKKSLRMHKKMTEALIARDTSHISSIVKKHWEL</sequence>
<accession>A0A0F9MQ08</accession>
<dbReference type="InterPro" id="IPR008920">
    <property type="entry name" value="TF_FadR/GntR_C"/>
</dbReference>
<reference evidence="5" key="1">
    <citation type="journal article" date="2015" name="Nature">
        <title>Complex archaea that bridge the gap between prokaryotes and eukaryotes.</title>
        <authorList>
            <person name="Spang A."/>
            <person name="Saw J.H."/>
            <person name="Jorgensen S.L."/>
            <person name="Zaremba-Niedzwiedzka K."/>
            <person name="Martijn J."/>
            <person name="Lind A.E."/>
            <person name="van Eijk R."/>
            <person name="Schleper C."/>
            <person name="Guy L."/>
            <person name="Ettema T.J."/>
        </authorList>
    </citation>
    <scope>NUCLEOTIDE SEQUENCE</scope>
</reference>
<proteinExistence type="predicted"/>
<protein>
    <recommendedName>
        <fullName evidence="4">GntR C-terminal domain-containing protein</fullName>
    </recommendedName>
</protein>
<keyword evidence="1" id="KW-0805">Transcription regulation</keyword>
<dbReference type="Pfam" id="PF07729">
    <property type="entry name" value="FCD"/>
    <property type="match status" value="1"/>
</dbReference>
<evidence type="ECO:0000313" key="5">
    <source>
        <dbReference type="EMBL" id="KKM78855.1"/>
    </source>
</evidence>
<dbReference type="SUPFAM" id="SSF48008">
    <property type="entry name" value="GntR ligand-binding domain-like"/>
    <property type="match status" value="1"/>
</dbReference>
<organism evidence="5">
    <name type="scientific">marine sediment metagenome</name>
    <dbReference type="NCBI Taxonomy" id="412755"/>
    <lineage>
        <taxon>unclassified sequences</taxon>
        <taxon>metagenomes</taxon>
        <taxon>ecological metagenomes</taxon>
    </lineage>
</organism>
<evidence type="ECO:0000256" key="1">
    <source>
        <dbReference type="ARBA" id="ARBA00023015"/>
    </source>
</evidence>
<feature type="non-terminal residue" evidence="5">
    <location>
        <position position="1"/>
    </location>
</feature>
<dbReference type="GO" id="GO:0003677">
    <property type="term" value="F:DNA binding"/>
    <property type="evidence" value="ECO:0007669"/>
    <property type="project" value="UniProtKB-KW"/>
</dbReference>